<evidence type="ECO:0000313" key="3">
    <source>
        <dbReference type="Proteomes" id="UP000220353"/>
    </source>
</evidence>
<name>A0A2A6LYD4_RHIFR</name>
<dbReference type="EMBL" id="NWTC01000009">
    <property type="protein sequence ID" value="PDT47347.1"/>
    <property type="molecule type" value="Genomic_DNA"/>
</dbReference>
<reference evidence="2 3" key="1">
    <citation type="submission" date="2017-09" db="EMBL/GenBank/DDBJ databases">
        <title>Comparative genomics of rhizobia isolated from Phaseolus vulgaris in China.</title>
        <authorList>
            <person name="Tong W."/>
        </authorList>
    </citation>
    <scope>NUCLEOTIDE SEQUENCE [LARGE SCALE GENOMIC DNA]</scope>
    <source>
        <strain evidence="2 3">PCH1</strain>
    </source>
</reference>
<dbReference type="RefSeq" id="WP_097586954.1">
    <property type="nucleotide sequence ID" value="NZ_NWTC01000009.1"/>
</dbReference>
<dbReference type="AlphaFoldDB" id="A0A2A6LYD4"/>
<accession>A0A2A6LYD4</accession>
<proteinExistence type="predicted"/>
<comment type="caution">
    <text evidence="2">The sequence shown here is derived from an EMBL/GenBank/DDBJ whole genome shotgun (WGS) entry which is preliminary data.</text>
</comment>
<dbReference type="Proteomes" id="UP000220353">
    <property type="component" value="Unassembled WGS sequence"/>
</dbReference>
<sequence length="65" mass="7302">METELKALKEDVDKMGAKVDEIHTLLTEARGAQKAVRFLIWLSGTSVFVWVVTYYKAIMAVIKGT</sequence>
<gene>
    <name evidence="2" type="ORF">CO661_14285</name>
</gene>
<keyword evidence="1" id="KW-0812">Transmembrane</keyword>
<protein>
    <submittedName>
        <fullName evidence="2">Uncharacterized protein</fullName>
    </submittedName>
</protein>
<evidence type="ECO:0000256" key="1">
    <source>
        <dbReference type="SAM" id="Phobius"/>
    </source>
</evidence>
<feature type="transmembrane region" description="Helical" evidence="1">
    <location>
        <begin position="35"/>
        <end position="55"/>
    </location>
</feature>
<evidence type="ECO:0000313" key="2">
    <source>
        <dbReference type="EMBL" id="PDT47347.1"/>
    </source>
</evidence>
<keyword evidence="1" id="KW-0472">Membrane</keyword>
<organism evidence="2 3">
    <name type="scientific">Rhizobium fredii</name>
    <name type="common">Sinorhizobium fredii</name>
    <dbReference type="NCBI Taxonomy" id="380"/>
    <lineage>
        <taxon>Bacteria</taxon>
        <taxon>Pseudomonadati</taxon>
        <taxon>Pseudomonadota</taxon>
        <taxon>Alphaproteobacteria</taxon>
        <taxon>Hyphomicrobiales</taxon>
        <taxon>Rhizobiaceae</taxon>
        <taxon>Sinorhizobium/Ensifer group</taxon>
        <taxon>Sinorhizobium</taxon>
    </lineage>
</organism>
<keyword evidence="1" id="KW-1133">Transmembrane helix</keyword>